<dbReference type="PANTHER" id="PTHR30061">
    <property type="entry name" value="MALTOSE-BINDING PERIPLASMIC PROTEIN"/>
    <property type="match status" value="1"/>
</dbReference>
<dbReference type="GO" id="GO:0015768">
    <property type="term" value="P:maltose transport"/>
    <property type="evidence" value="ECO:0007669"/>
    <property type="project" value="TreeGrafter"/>
</dbReference>
<dbReference type="GO" id="GO:0055052">
    <property type="term" value="C:ATP-binding cassette (ABC) transporter complex, substrate-binding subunit-containing"/>
    <property type="evidence" value="ECO:0007669"/>
    <property type="project" value="TreeGrafter"/>
</dbReference>
<dbReference type="GO" id="GO:0042956">
    <property type="term" value="P:maltodextrin transmembrane transport"/>
    <property type="evidence" value="ECO:0007669"/>
    <property type="project" value="TreeGrafter"/>
</dbReference>
<evidence type="ECO:0000256" key="1">
    <source>
        <dbReference type="ARBA" id="ARBA00008520"/>
    </source>
</evidence>
<comment type="similarity">
    <text evidence="1">Belongs to the bacterial solute-binding protein 1 family.</text>
</comment>
<dbReference type="KEGG" id="wna:KA717_24975"/>
<dbReference type="PANTHER" id="PTHR30061:SF50">
    <property type="entry name" value="MALTOSE_MALTODEXTRIN-BINDING PERIPLASMIC PROTEIN"/>
    <property type="match status" value="1"/>
</dbReference>
<evidence type="ECO:0000256" key="3">
    <source>
        <dbReference type="ARBA" id="ARBA00022729"/>
    </source>
</evidence>
<keyword evidence="2" id="KW-0813">Transport</keyword>
<evidence type="ECO:0000256" key="4">
    <source>
        <dbReference type="SAM" id="SignalP"/>
    </source>
</evidence>
<sequence>MNRFRLICPGLMAICLAIFLCLSACSQPLINSNGDDSSKSANSNFEIRDSASSAKNISGSILLWHDLDVNTAEIRRTINTYRQINPNVNIVVEQIPKRELIKRFFRQFRAGLAPNLLLIDYDFMSKLIQAQTLVSIDPKSIDLRNILPSALAQVTYQNKIYGLPGAVITQVLCYNKNRVDDSQVPEKLEDLVSQAAAGYSIGIPSSFEETFWGIQLFGSEVFDAQGNFVLKRGSWVAWMTWLQSLKTQPKIILSSSVKALNQSFKGGNLDYLVCDSTSIPDFKKALKNNNLGVTVLPAHGQNLAGPILYTKVLAITNSFSPRQTAIALDFARFVTNKEQQKQRAMDLGAFILPDKTVILDKRLFPIEAILEQQARSAVGIPLDHISKAEIVFPIAESLYEQILTGAISPQEGGIELLKLVHQSSQKTQ</sequence>
<dbReference type="Proteomes" id="UP001065613">
    <property type="component" value="Chromosome"/>
</dbReference>
<dbReference type="SUPFAM" id="SSF53850">
    <property type="entry name" value="Periplasmic binding protein-like II"/>
    <property type="match status" value="1"/>
</dbReference>
<feature type="signal peptide" evidence="4">
    <location>
        <begin position="1"/>
        <end position="26"/>
    </location>
</feature>
<gene>
    <name evidence="5" type="ORF">KA717_24975</name>
</gene>
<proteinExistence type="inferred from homology"/>
<feature type="chain" id="PRO_5037723349" evidence="4">
    <location>
        <begin position="27"/>
        <end position="428"/>
    </location>
</feature>
<dbReference type="InterPro" id="IPR006059">
    <property type="entry name" value="SBP"/>
</dbReference>
<evidence type="ECO:0000256" key="2">
    <source>
        <dbReference type="ARBA" id="ARBA00022448"/>
    </source>
</evidence>
<evidence type="ECO:0000313" key="5">
    <source>
        <dbReference type="EMBL" id="UXE59163.1"/>
    </source>
</evidence>
<reference evidence="5" key="1">
    <citation type="submission" date="2021-04" db="EMBL/GenBank/DDBJ databases">
        <title>Genome sequence of Woronichinia naegeliana from Washington state freshwater lake bloom.</title>
        <authorList>
            <person name="Dreher T.W."/>
        </authorList>
    </citation>
    <scope>NUCLEOTIDE SEQUENCE</scope>
    <source>
        <strain evidence="5">WA131</strain>
    </source>
</reference>
<protein>
    <submittedName>
        <fullName evidence="5">Extracellular solute-binding protein</fullName>
    </submittedName>
</protein>
<accession>A0A977KST4</accession>
<dbReference type="GO" id="GO:1901982">
    <property type="term" value="F:maltose binding"/>
    <property type="evidence" value="ECO:0007669"/>
    <property type="project" value="TreeGrafter"/>
</dbReference>
<organism evidence="5">
    <name type="scientific">Woronichinia naegeliana WA131</name>
    <dbReference type="NCBI Taxonomy" id="2824559"/>
    <lineage>
        <taxon>Bacteria</taxon>
        <taxon>Bacillati</taxon>
        <taxon>Cyanobacteriota</taxon>
        <taxon>Cyanophyceae</taxon>
        <taxon>Synechococcales</taxon>
        <taxon>Coelosphaeriaceae</taxon>
        <taxon>Woronichinia</taxon>
    </lineage>
</organism>
<keyword evidence="3 4" id="KW-0732">Signal</keyword>
<dbReference type="Gene3D" id="3.40.190.10">
    <property type="entry name" value="Periplasmic binding protein-like II"/>
    <property type="match status" value="2"/>
</dbReference>
<dbReference type="EMBL" id="CP073041">
    <property type="protein sequence ID" value="UXE59163.1"/>
    <property type="molecule type" value="Genomic_DNA"/>
</dbReference>
<dbReference type="Pfam" id="PF13416">
    <property type="entry name" value="SBP_bac_8"/>
    <property type="match status" value="1"/>
</dbReference>
<name>A0A977KST4_9CYAN</name>
<dbReference type="AlphaFoldDB" id="A0A977KST4"/>